<evidence type="ECO:0000313" key="1">
    <source>
        <dbReference type="EMBL" id="KAI3739798.1"/>
    </source>
</evidence>
<evidence type="ECO:0000313" key="2">
    <source>
        <dbReference type="Proteomes" id="UP001055811"/>
    </source>
</evidence>
<dbReference type="Proteomes" id="UP001055811">
    <property type="component" value="Linkage Group LG05"/>
</dbReference>
<sequence>MELMLNKKVRTVHSENGSEFKTQTLDGFLKTKGISHNFSAPYTPQQNGVVERRNRSLCEAARTMLNIANLPMYFWAEAISTACFTQNRFYIHKRFHITPYEDHLTKFDDKSEEGIFLGYSQDSKAYRVMNKRTRKIEETFNLRALDSEASAPDNHESKLSKLTDGPDDSSTSSIQRPSSVEGEPSNQRYPSDIEDIDVEGPPDFDPNYPTLDKWTRNHPPSLVIGNVKDKVLTRAQLHQRQIEHNKTSELCMFNVFISKVEPKNVKDAFDHSDWIEAMQLELEEFERNKVWRLIPKPANASIVGLKWVYRNKLDTEGNVVRNKARLVVKGYCQQEGIDYEETFAPVARLESVRIFLAYAAHKNFDVYQMDVKCAFLNGDLEETVFVEQPPGFESKTHPNHCYVLDKAVYGLKQAPRAWYETLTKFLKESNFKQCSVDPTLFRKKVGSHLMLVQIYVDDIIFGSTDPNLSKDFEKLMKRKFQMSMMGKINFFLGLQIKQSKEGIFVNQQKYTKSLLERFGMTKCSKAKVPLPASTRLNPSLDKPKTDIQQYLTKSGFYIQAYSDSDLGGCSIDRKSTSGGCQFLDGKLISWQSKKQTCVSISTAEAEYVAAAACTSQIIWSQSQLKDYAINMRKIPLFCDSQSAIRICHNPVQHSKTKHIALRYHFIKSHVEEGNIEVHFVHTTKQLADIFTKALNEEAFTRIVRRLGMIDGSTLQ</sequence>
<gene>
    <name evidence="1" type="ORF">L2E82_30210</name>
</gene>
<accession>A0ACB9D025</accession>
<reference evidence="1 2" key="2">
    <citation type="journal article" date="2022" name="Mol. Ecol. Resour.">
        <title>The genomes of chicory, endive, great burdock and yacon provide insights into Asteraceae paleo-polyploidization history and plant inulin production.</title>
        <authorList>
            <person name="Fan W."/>
            <person name="Wang S."/>
            <person name="Wang H."/>
            <person name="Wang A."/>
            <person name="Jiang F."/>
            <person name="Liu H."/>
            <person name="Zhao H."/>
            <person name="Xu D."/>
            <person name="Zhang Y."/>
        </authorList>
    </citation>
    <scope>NUCLEOTIDE SEQUENCE [LARGE SCALE GENOMIC DNA]</scope>
    <source>
        <strain evidence="2">cv. Punajuju</strain>
        <tissue evidence="1">Leaves</tissue>
    </source>
</reference>
<dbReference type="EMBL" id="CM042013">
    <property type="protein sequence ID" value="KAI3739798.1"/>
    <property type="molecule type" value="Genomic_DNA"/>
</dbReference>
<name>A0ACB9D025_CICIN</name>
<comment type="caution">
    <text evidence="1">The sequence shown here is derived from an EMBL/GenBank/DDBJ whole genome shotgun (WGS) entry which is preliminary data.</text>
</comment>
<reference evidence="2" key="1">
    <citation type="journal article" date="2022" name="Mol. Ecol. Resour.">
        <title>The genomes of chicory, endive, great burdock and yacon provide insights into Asteraceae palaeo-polyploidization history and plant inulin production.</title>
        <authorList>
            <person name="Fan W."/>
            <person name="Wang S."/>
            <person name="Wang H."/>
            <person name="Wang A."/>
            <person name="Jiang F."/>
            <person name="Liu H."/>
            <person name="Zhao H."/>
            <person name="Xu D."/>
            <person name="Zhang Y."/>
        </authorList>
    </citation>
    <scope>NUCLEOTIDE SEQUENCE [LARGE SCALE GENOMIC DNA]</scope>
    <source>
        <strain evidence="2">cv. Punajuju</strain>
    </source>
</reference>
<organism evidence="1 2">
    <name type="scientific">Cichorium intybus</name>
    <name type="common">Chicory</name>
    <dbReference type="NCBI Taxonomy" id="13427"/>
    <lineage>
        <taxon>Eukaryota</taxon>
        <taxon>Viridiplantae</taxon>
        <taxon>Streptophyta</taxon>
        <taxon>Embryophyta</taxon>
        <taxon>Tracheophyta</taxon>
        <taxon>Spermatophyta</taxon>
        <taxon>Magnoliopsida</taxon>
        <taxon>eudicotyledons</taxon>
        <taxon>Gunneridae</taxon>
        <taxon>Pentapetalae</taxon>
        <taxon>asterids</taxon>
        <taxon>campanulids</taxon>
        <taxon>Asterales</taxon>
        <taxon>Asteraceae</taxon>
        <taxon>Cichorioideae</taxon>
        <taxon>Cichorieae</taxon>
        <taxon>Cichoriinae</taxon>
        <taxon>Cichorium</taxon>
    </lineage>
</organism>
<protein>
    <submittedName>
        <fullName evidence="1">Uncharacterized protein</fullName>
    </submittedName>
</protein>
<keyword evidence="2" id="KW-1185">Reference proteome</keyword>
<proteinExistence type="predicted"/>